<evidence type="ECO:0000313" key="4">
    <source>
        <dbReference type="Proteomes" id="UP000238325"/>
    </source>
</evidence>
<keyword evidence="1" id="KW-0175">Coiled coil</keyword>
<dbReference type="SUPFAM" id="SSF55486">
    <property type="entry name" value="Metalloproteases ('zincins'), catalytic domain"/>
    <property type="match status" value="1"/>
</dbReference>
<gene>
    <name evidence="2" type="ORF">CQ022_14865</name>
    <name evidence="3" type="ORF">CQ033_13760</name>
</gene>
<name>A0A2S9CSE2_CHRCI</name>
<dbReference type="Proteomes" id="UP000238534">
    <property type="component" value="Unassembled WGS sequence"/>
</dbReference>
<keyword evidence="4" id="KW-1185">Reference proteome</keyword>
<dbReference type="OrthoDB" id="1248676at2"/>
<dbReference type="EMBL" id="PCPP01000002">
    <property type="protein sequence ID" value="PRB83389.1"/>
    <property type="molecule type" value="Genomic_DNA"/>
</dbReference>
<evidence type="ECO:0000313" key="5">
    <source>
        <dbReference type="Proteomes" id="UP000238534"/>
    </source>
</evidence>
<evidence type="ECO:0000313" key="2">
    <source>
        <dbReference type="EMBL" id="PRB83389.1"/>
    </source>
</evidence>
<reference evidence="4 5" key="1">
    <citation type="submission" date="2017-09" db="EMBL/GenBank/DDBJ databases">
        <title>Genomic, metabolic, and phenotypic characteristics of bacterial isolates from the natural microbiome of the model nematode Caenorhabditis elegans.</title>
        <authorList>
            <person name="Zimmermann J."/>
            <person name="Obeng N."/>
            <person name="Yang W."/>
            <person name="Obeng O."/>
            <person name="Kissoyan K."/>
            <person name="Pees B."/>
            <person name="Dirksen P."/>
            <person name="Hoppner M."/>
            <person name="Franke A."/>
            <person name="Rosenstiel P."/>
            <person name="Leippe M."/>
            <person name="Dierking K."/>
            <person name="Kaleta C."/>
            <person name="Schulenburg H."/>
        </authorList>
    </citation>
    <scope>NUCLEOTIDE SEQUENCE [LARGE SCALE GENOMIC DNA]</scope>
    <source>
        <strain evidence="2 5">MYb25</strain>
        <strain evidence="3 4">MYb44</strain>
    </source>
</reference>
<protein>
    <submittedName>
        <fullName evidence="2">Uncharacterized protein</fullName>
    </submittedName>
</protein>
<dbReference type="GO" id="GO:0008237">
    <property type="term" value="F:metallopeptidase activity"/>
    <property type="evidence" value="ECO:0007669"/>
    <property type="project" value="InterPro"/>
</dbReference>
<dbReference type="Proteomes" id="UP000238325">
    <property type="component" value="Unassembled WGS sequence"/>
</dbReference>
<dbReference type="EMBL" id="PCPH01000003">
    <property type="protein sequence ID" value="PRB89631.1"/>
    <property type="molecule type" value="Genomic_DNA"/>
</dbReference>
<organism evidence="2 5">
    <name type="scientific">Chryseobacterium culicis</name>
    <dbReference type="NCBI Taxonomy" id="680127"/>
    <lineage>
        <taxon>Bacteria</taxon>
        <taxon>Pseudomonadati</taxon>
        <taxon>Bacteroidota</taxon>
        <taxon>Flavobacteriia</taxon>
        <taxon>Flavobacteriales</taxon>
        <taxon>Weeksellaceae</taxon>
        <taxon>Chryseobacterium group</taxon>
        <taxon>Chryseobacterium</taxon>
    </lineage>
</organism>
<sequence>MKNIDIRNLAKIGVADVDVYKTDRRKYSKYKLEGDVTFYRSKTSMIDKLTKKERIGLNDSGYIGQFGFDKYNAEHCPTGSIIYYRNKEGKKITDKLYTGYSCPYVSIWPPKINKEKSYVFLYVSTENNNAVPELLEYECKELNENNESFISITNKITVTKERTETVPNSDDKFYKIKIECLEPFEKDISVEAKYEGKTVGRLIVKANAKVYETTIQPVFVSFDSVPSTTVELKDHKEFEFVNKLHNFFNKQSFNQAYIKGNLAEHTHVVKFDKTDFLKDDVVKMKGKNLFVNYQENNQRNALIYNDLIENKYSALFYNVVEIQKNIEKMQACIKTILQAFKKNFKYDNESNLKKAKKFHEDHTATNAWNPIKDTLYKEYLNYKSEYLKSKIVHLNQDKIVYIFVNMSVEGGKNEDAKTQAYSYRNSGITHIFKSAIKDEDALSLVIHELGHSLGLLHTFEDEASKEINRLNTLITRKKAELDELNNVKVDLKKYFTLDTKYRVIQSVIESSEKSLVDIEEFEKRFLINIVGESSYLNEKSELVTDKKTSVIELESINLPDFDVNTTKNKVINDIKSYESQIAKWTPYLGIVKNQSETLENIMDYRQFADLQESNAGEDGKPNFNQKFKYKSFYQWQWQKMVEKSVDYDYISPIK</sequence>
<accession>A0A2S9CSE2</accession>
<dbReference type="RefSeq" id="WP_105683129.1">
    <property type="nucleotide sequence ID" value="NZ_JBBGZD010000002.1"/>
</dbReference>
<dbReference type="Gene3D" id="3.40.390.10">
    <property type="entry name" value="Collagenase (Catalytic Domain)"/>
    <property type="match status" value="1"/>
</dbReference>
<comment type="caution">
    <text evidence="2">The sequence shown here is derived from an EMBL/GenBank/DDBJ whole genome shotgun (WGS) entry which is preliminary data.</text>
</comment>
<evidence type="ECO:0000256" key="1">
    <source>
        <dbReference type="SAM" id="Coils"/>
    </source>
</evidence>
<feature type="coiled-coil region" evidence="1">
    <location>
        <begin position="460"/>
        <end position="487"/>
    </location>
</feature>
<dbReference type="InterPro" id="IPR024079">
    <property type="entry name" value="MetalloPept_cat_dom_sf"/>
</dbReference>
<dbReference type="AlphaFoldDB" id="A0A2S9CSE2"/>
<proteinExistence type="predicted"/>
<evidence type="ECO:0000313" key="3">
    <source>
        <dbReference type="EMBL" id="PRB89631.1"/>
    </source>
</evidence>